<comment type="caution">
    <text evidence="1">The sequence shown here is derived from an EMBL/GenBank/DDBJ whole genome shotgun (WGS) entry which is preliminary data.</text>
</comment>
<organism evidence="1 2">
    <name type="scientific">Desulfovibrio psychrotolerans</name>
    <dbReference type="NCBI Taxonomy" id="415242"/>
    <lineage>
        <taxon>Bacteria</taxon>
        <taxon>Pseudomonadati</taxon>
        <taxon>Thermodesulfobacteriota</taxon>
        <taxon>Desulfovibrionia</taxon>
        <taxon>Desulfovibrionales</taxon>
        <taxon>Desulfovibrionaceae</taxon>
        <taxon>Desulfovibrio</taxon>
    </lineage>
</organism>
<dbReference type="EMBL" id="BLVP01000043">
    <property type="protein sequence ID" value="GFM38562.1"/>
    <property type="molecule type" value="Genomic_DNA"/>
</dbReference>
<protein>
    <submittedName>
        <fullName evidence="1">Uncharacterized protein</fullName>
    </submittedName>
</protein>
<dbReference type="AlphaFoldDB" id="A0A7J0BZG2"/>
<evidence type="ECO:0000313" key="2">
    <source>
        <dbReference type="Proteomes" id="UP000503820"/>
    </source>
</evidence>
<evidence type="ECO:0000313" key="1">
    <source>
        <dbReference type="EMBL" id="GFM38562.1"/>
    </source>
</evidence>
<sequence>MGLLSDELSGDLTVGLGKEEYYSRFGLFRRMNSFGPHGNAVRPVMRMVR</sequence>
<reference evidence="1 2" key="1">
    <citation type="submission" date="2020-05" db="EMBL/GenBank/DDBJ databases">
        <title>Draft genome sequence of Desulfovibrio psychrotolerans JS1T.</title>
        <authorList>
            <person name="Ueno A."/>
            <person name="Tamazawa S."/>
            <person name="Tamamura S."/>
            <person name="Murakami T."/>
            <person name="Kiyama T."/>
            <person name="Inomata H."/>
            <person name="Amano Y."/>
            <person name="Miyakawa K."/>
            <person name="Tamaki H."/>
            <person name="Naganuma T."/>
            <person name="Kaneko K."/>
        </authorList>
    </citation>
    <scope>NUCLEOTIDE SEQUENCE [LARGE SCALE GENOMIC DNA]</scope>
    <source>
        <strain evidence="1 2">JS1</strain>
    </source>
</reference>
<keyword evidence="2" id="KW-1185">Reference proteome</keyword>
<dbReference type="Proteomes" id="UP000503820">
    <property type="component" value="Unassembled WGS sequence"/>
</dbReference>
<gene>
    <name evidence="1" type="ORF">DSM19430T_32460</name>
</gene>
<accession>A0A7J0BZG2</accession>
<name>A0A7J0BZG2_9BACT</name>
<proteinExistence type="predicted"/>